<evidence type="ECO:0000256" key="4">
    <source>
        <dbReference type="ARBA" id="ARBA00022723"/>
    </source>
</evidence>
<dbReference type="GO" id="GO:0000287">
    <property type="term" value="F:magnesium ion binding"/>
    <property type="evidence" value="ECO:0007669"/>
    <property type="project" value="TreeGrafter"/>
</dbReference>
<organism evidence="8 9">
    <name type="scientific">Candidatus Williamhamiltonella defendens</name>
    <dbReference type="NCBI Taxonomy" id="138072"/>
    <lineage>
        <taxon>Bacteria</taxon>
        <taxon>Pseudomonadati</taxon>
        <taxon>Pseudomonadota</taxon>
        <taxon>Gammaproteobacteria</taxon>
        <taxon>Enterobacterales</taxon>
        <taxon>Enterobacteriaceae</taxon>
        <taxon>aphid secondary symbionts</taxon>
        <taxon>Candidatus Williamhamiltonella</taxon>
    </lineage>
</organism>
<proteinExistence type="predicted"/>
<reference evidence="9" key="2">
    <citation type="submission" date="2017-11" db="EMBL/GenBank/DDBJ databases">
        <title>PacBio sequencing of new strain of the secondary endosymbiont Candidatus Hamiltonella defensa.</title>
        <authorList>
            <person name="Strand M.R."/>
            <person name="Oliver K."/>
        </authorList>
    </citation>
    <scope>NUCLEOTIDE SEQUENCE [LARGE SCALE GENOMIC DNA]</scope>
    <source>
        <strain evidence="9">ZA17</strain>
        <plasmid evidence="9">phdza17.2</plasmid>
    </source>
</reference>
<keyword evidence="5" id="KW-0460">Magnesium</keyword>
<keyword evidence="4" id="KW-0479">Metal-binding</keyword>
<dbReference type="SFLD" id="SFLDG00179">
    <property type="entry name" value="mandelate_racemase"/>
    <property type="match status" value="1"/>
</dbReference>
<sequence>MTTITALRVEDVRFPTSLELQGSDAMNQDPDYSAAYVILETDRPDLRGYGLTFTIGRGNEICCAAIRALEHKIVGVRIEDIYDNMGVFWRHFTSDSQLRWIGPEKGAIQLATSAVVNAVWDLWAKLLSKPLWQLVAEMSPEELVRCIDFRYITDCITPQEAITLLKQRAEGKEERLKRLLKEGYPCYTTSAGWLGYSDNKLRCLCQEAVDAGFSYVKLKVGRDLSEDIRRVRIVREVIGPSRRLMIDANQVWEVNEAILWVNRLAFARPWFIEEPTSPDDVEGHRRIRERVHPVKVATGEMCQNRITFKQFIMRGAVDIVQIDPCRLGGVNEVLSVMLMAAKYNLPVCPHAGGVGLCEYVQHISMIDYLCIAATHDGRVIEYVDHLHENFVDPCVIKGAAYMPPTLPGYSIEMHPSSIEQYRFHG</sequence>
<dbReference type="SMART" id="SM00922">
    <property type="entry name" value="MR_MLE"/>
    <property type="match status" value="1"/>
</dbReference>
<dbReference type="PANTHER" id="PTHR13794:SF58">
    <property type="entry name" value="MITOCHONDRIAL ENOLASE SUPERFAMILY MEMBER 1"/>
    <property type="match status" value="1"/>
</dbReference>
<dbReference type="InterPro" id="IPR029065">
    <property type="entry name" value="Enolase_C-like"/>
</dbReference>
<evidence type="ECO:0000256" key="3">
    <source>
        <dbReference type="ARBA" id="ARBA00013142"/>
    </source>
</evidence>
<dbReference type="GO" id="GO:0016052">
    <property type="term" value="P:carbohydrate catabolic process"/>
    <property type="evidence" value="ECO:0007669"/>
    <property type="project" value="InterPro"/>
</dbReference>
<evidence type="ECO:0000313" key="9">
    <source>
        <dbReference type="Proteomes" id="UP000229055"/>
    </source>
</evidence>
<dbReference type="InterPro" id="IPR034610">
    <property type="entry name" value="L-fuconate_dehydratase"/>
</dbReference>
<protein>
    <recommendedName>
        <fullName evidence="3">L-fuconate dehydratase</fullName>
        <ecNumber evidence="3">4.2.1.68</ecNumber>
    </recommendedName>
</protein>
<comment type="cofactor">
    <cofactor evidence="2">
        <name>Mg(2+)</name>
        <dbReference type="ChEBI" id="CHEBI:18420"/>
    </cofactor>
</comment>
<dbReference type="SFLD" id="SFLDF00111">
    <property type="entry name" value="L-fuconate_dehydratase"/>
    <property type="match status" value="1"/>
</dbReference>
<accession>A0A2D3TG94</accession>
<dbReference type="SUPFAM" id="SSF51604">
    <property type="entry name" value="Enolase C-terminal domain-like"/>
    <property type="match status" value="1"/>
</dbReference>
<dbReference type="GO" id="GO:0050023">
    <property type="term" value="F:L-fuconate dehydratase activity"/>
    <property type="evidence" value="ECO:0007669"/>
    <property type="project" value="UniProtKB-EC"/>
</dbReference>
<comment type="catalytic activity">
    <reaction evidence="1">
        <text>L-fuconate = 2-dehydro-3-deoxy-L-fuconate + H2O</text>
        <dbReference type="Rhea" id="RHEA:22772"/>
        <dbReference type="ChEBI" id="CHEBI:15377"/>
        <dbReference type="ChEBI" id="CHEBI:21291"/>
        <dbReference type="ChEBI" id="CHEBI:37448"/>
        <dbReference type="EC" id="4.2.1.68"/>
    </reaction>
</comment>
<dbReference type="Pfam" id="PF02746">
    <property type="entry name" value="MR_MLE_N"/>
    <property type="match status" value="1"/>
</dbReference>
<dbReference type="InterPro" id="IPR029017">
    <property type="entry name" value="Enolase-like_N"/>
</dbReference>
<evidence type="ECO:0000259" key="7">
    <source>
        <dbReference type="SMART" id="SM00922"/>
    </source>
</evidence>
<dbReference type="InterPro" id="IPR013341">
    <property type="entry name" value="Mandelate_racemase_N_dom"/>
</dbReference>
<dbReference type="Gene3D" id="3.30.390.10">
    <property type="entry name" value="Enolase-like, N-terminal domain"/>
    <property type="match status" value="1"/>
</dbReference>
<keyword evidence="8" id="KW-0614">Plasmid</keyword>
<dbReference type="InterPro" id="IPR018110">
    <property type="entry name" value="Mandel_Rmase/mucon_lact_enz_CS"/>
</dbReference>
<evidence type="ECO:0000256" key="2">
    <source>
        <dbReference type="ARBA" id="ARBA00001946"/>
    </source>
</evidence>
<dbReference type="CDD" id="cd03324">
    <property type="entry name" value="rTSbeta_L-fuconate_dehydratase"/>
    <property type="match status" value="1"/>
</dbReference>
<dbReference type="FunFam" id="3.20.20.120:FF:000007">
    <property type="entry name" value="Mitochondrial enolase superfamily member 1"/>
    <property type="match status" value="1"/>
</dbReference>
<gene>
    <name evidence="8" type="ORF">BJP43_10610</name>
</gene>
<dbReference type="PANTHER" id="PTHR13794">
    <property type="entry name" value="ENOLASE SUPERFAMILY, MANDELATE RACEMASE"/>
    <property type="match status" value="1"/>
</dbReference>
<dbReference type="SFLD" id="SFLDS00001">
    <property type="entry name" value="Enolase"/>
    <property type="match status" value="1"/>
</dbReference>
<dbReference type="InterPro" id="IPR013342">
    <property type="entry name" value="Mandelate_racemase_C"/>
</dbReference>
<dbReference type="Proteomes" id="UP000229055">
    <property type="component" value="Plasmid pHDZA17.2"/>
</dbReference>
<reference evidence="9" key="1">
    <citation type="submission" date="2016-10" db="EMBL/GenBank/DDBJ databases">
        <authorList>
            <person name="Chevignon G."/>
        </authorList>
    </citation>
    <scope>NUCLEOTIDE SEQUENCE [LARGE SCALE GENOMIC DNA]</scope>
    <source>
        <strain evidence="9">ZA17</strain>
        <plasmid evidence="9">phdza17.2</plasmid>
    </source>
</reference>
<dbReference type="AlphaFoldDB" id="A0A2D3TG94"/>
<dbReference type="PROSITE" id="PS00909">
    <property type="entry name" value="MR_MLE_2"/>
    <property type="match status" value="1"/>
</dbReference>
<geneLocation type="plasmid" evidence="9">
    <name>phdza17.2</name>
</geneLocation>
<dbReference type="RefSeq" id="WP_100097220.1">
    <property type="nucleotide sequence ID" value="NZ_CP017615.1"/>
</dbReference>
<dbReference type="SUPFAM" id="SSF54826">
    <property type="entry name" value="Enolase N-terminal domain-like"/>
    <property type="match status" value="1"/>
</dbReference>
<evidence type="ECO:0000313" key="8">
    <source>
        <dbReference type="EMBL" id="ATW34829.1"/>
    </source>
</evidence>
<dbReference type="Pfam" id="PF13378">
    <property type="entry name" value="MR_MLE_C"/>
    <property type="match status" value="1"/>
</dbReference>
<name>A0A2D3TG94_9ENTR</name>
<dbReference type="InterPro" id="IPR036849">
    <property type="entry name" value="Enolase-like_C_sf"/>
</dbReference>
<keyword evidence="6" id="KW-0456">Lyase</keyword>
<dbReference type="EMBL" id="CP017615">
    <property type="protein sequence ID" value="ATW34829.1"/>
    <property type="molecule type" value="Genomic_DNA"/>
</dbReference>
<dbReference type="GO" id="GO:0009063">
    <property type="term" value="P:amino acid catabolic process"/>
    <property type="evidence" value="ECO:0007669"/>
    <property type="project" value="InterPro"/>
</dbReference>
<dbReference type="InterPro" id="IPR046945">
    <property type="entry name" value="RHMD-like"/>
</dbReference>
<dbReference type="Gene3D" id="3.20.20.120">
    <property type="entry name" value="Enolase-like C-terminal domain"/>
    <property type="match status" value="1"/>
</dbReference>
<evidence type="ECO:0000256" key="1">
    <source>
        <dbReference type="ARBA" id="ARBA00001737"/>
    </source>
</evidence>
<feature type="domain" description="Mandelate racemase/muconate lactonizing enzyme C-terminal" evidence="7">
    <location>
        <begin position="198"/>
        <end position="294"/>
    </location>
</feature>
<evidence type="ECO:0000256" key="5">
    <source>
        <dbReference type="ARBA" id="ARBA00022842"/>
    </source>
</evidence>
<evidence type="ECO:0000256" key="6">
    <source>
        <dbReference type="ARBA" id="ARBA00023239"/>
    </source>
</evidence>
<dbReference type="EC" id="4.2.1.68" evidence="3"/>